<dbReference type="AlphaFoldDB" id="A0A3B0MN43"/>
<sequence>MKELLRTTNPTIIPFATALLQGEGIEVFDVDVHMHTLESTLGMMPRRLLVRREDHFIATSILRENGIPLHD</sequence>
<protein>
    <recommendedName>
        <fullName evidence="1">DUF2007 domain-containing protein</fullName>
    </recommendedName>
</protein>
<dbReference type="Proteomes" id="UP000272908">
    <property type="component" value="Unassembled WGS sequence"/>
</dbReference>
<evidence type="ECO:0000259" key="1">
    <source>
        <dbReference type="Pfam" id="PF09413"/>
    </source>
</evidence>
<dbReference type="InterPro" id="IPR018551">
    <property type="entry name" value="DUF2007"/>
</dbReference>
<feature type="domain" description="DUF2007" evidence="1">
    <location>
        <begin position="1"/>
        <end position="65"/>
    </location>
</feature>
<name>A0A3B0MN43_9RHOB</name>
<dbReference type="EMBL" id="UIHC01000001">
    <property type="protein sequence ID" value="SUZ30334.1"/>
    <property type="molecule type" value="Genomic_DNA"/>
</dbReference>
<dbReference type="SUPFAM" id="SSF54913">
    <property type="entry name" value="GlnB-like"/>
    <property type="match status" value="1"/>
</dbReference>
<evidence type="ECO:0000313" key="2">
    <source>
        <dbReference type="EMBL" id="SUZ30334.1"/>
    </source>
</evidence>
<reference evidence="3" key="1">
    <citation type="submission" date="2018-08" db="EMBL/GenBank/DDBJ databases">
        <authorList>
            <person name="Rodrigo-Torres L."/>
            <person name="Arahal R. D."/>
            <person name="Lucena T."/>
        </authorList>
    </citation>
    <scope>NUCLEOTIDE SEQUENCE [LARGE SCALE GENOMIC DNA]</scope>
    <source>
        <strain evidence="3">CECT 7235</strain>
    </source>
</reference>
<gene>
    <name evidence="2" type="ORF">ROE7235_00053</name>
</gene>
<dbReference type="RefSeq" id="WP_121092654.1">
    <property type="nucleotide sequence ID" value="NZ_UIHC01000001.1"/>
</dbReference>
<evidence type="ECO:0000313" key="3">
    <source>
        <dbReference type="Proteomes" id="UP000272908"/>
    </source>
</evidence>
<keyword evidence="3" id="KW-1185">Reference proteome</keyword>
<dbReference type="Gene3D" id="3.30.70.790">
    <property type="entry name" value="UreE, C-terminal domain"/>
    <property type="match status" value="1"/>
</dbReference>
<dbReference type="Pfam" id="PF09413">
    <property type="entry name" value="DUF2007"/>
    <property type="match status" value="1"/>
</dbReference>
<dbReference type="OrthoDB" id="5297170at2"/>
<dbReference type="InterPro" id="IPR011322">
    <property type="entry name" value="N-reg_PII-like_a/b"/>
</dbReference>
<proteinExistence type="predicted"/>
<organism evidence="2 3">
    <name type="scientific">Roseinatronobacter ekhonensis</name>
    <dbReference type="NCBI Taxonomy" id="254356"/>
    <lineage>
        <taxon>Bacteria</taxon>
        <taxon>Pseudomonadati</taxon>
        <taxon>Pseudomonadota</taxon>
        <taxon>Alphaproteobacteria</taxon>
        <taxon>Rhodobacterales</taxon>
        <taxon>Paracoccaceae</taxon>
        <taxon>Roseinatronobacter</taxon>
    </lineage>
</organism>
<accession>A0A3B0MN43</accession>